<proteinExistence type="predicted"/>
<feature type="domain" description="C2" evidence="1">
    <location>
        <begin position="1"/>
        <end position="53"/>
    </location>
</feature>
<name>A0ABD0QMD7_CIRMR</name>
<dbReference type="Proteomes" id="UP001529510">
    <property type="component" value="Unassembled WGS sequence"/>
</dbReference>
<dbReference type="PROSITE" id="PS50004">
    <property type="entry name" value="C2"/>
    <property type="match status" value="1"/>
</dbReference>
<reference evidence="2 3" key="1">
    <citation type="submission" date="2024-05" db="EMBL/GenBank/DDBJ databases">
        <title>Genome sequencing and assembly of Indian major carp, Cirrhinus mrigala (Hamilton, 1822).</title>
        <authorList>
            <person name="Mohindra V."/>
            <person name="Chowdhury L.M."/>
            <person name="Lal K."/>
            <person name="Jena J.K."/>
        </authorList>
    </citation>
    <scope>NUCLEOTIDE SEQUENCE [LARGE SCALE GENOMIC DNA]</scope>
    <source>
        <strain evidence="2">CM1030</strain>
        <tissue evidence="2">Blood</tissue>
    </source>
</reference>
<dbReference type="SUPFAM" id="SSF49562">
    <property type="entry name" value="C2 domain (Calcium/lipid-binding domain, CaLB)"/>
    <property type="match status" value="1"/>
</dbReference>
<dbReference type="Pfam" id="PF00168">
    <property type="entry name" value="C2"/>
    <property type="match status" value="1"/>
</dbReference>
<feature type="non-terminal residue" evidence="2">
    <location>
        <position position="53"/>
    </location>
</feature>
<accession>A0ABD0QMD7</accession>
<dbReference type="InterPro" id="IPR035892">
    <property type="entry name" value="C2_domain_sf"/>
</dbReference>
<evidence type="ECO:0000313" key="2">
    <source>
        <dbReference type="EMBL" id="KAL0187406.1"/>
    </source>
</evidence>
<keyword evidence="3" id="KW-1185">Reference proteome</keyword>
<dbReference type="Gene3D" id="2.60.40.150">
    <property type="entry name" value="C2 domain"/>
    <property type="match status" value="1"/>
</dbReference>
<organism evidence="2 3">
    <name type="scientific">Cirrhinus mrigala</name>
    <name type="common">Mrigala</name>
    <dbReference type="NCBI Taxonomy" id="683832"/>
    <lineage>
        <taxon>Eukaryota</taxon>
        <taxon>Metazoa</taxon>
        <taxon>Chordata</taxon>
        <taxon>Craniata</taxon>
        <taxon>Vertebrata</taxon>
        <taxon>Euteleostomi</taxon>
        <taxon>Actinopterygii</taxon>
        <taxon>Neopterygii</taxon>
        <taxon>Teleostei</taxon>
        <taxon>Ostariophysi</taxon>
        <taxon>Cypriniformes</taxon>
        <taxon>Cyprinidae</taxon>
        <taxon>Labeoninae</taxon>
        <taxon>Labeonini</taxon>
        <taxon>Cirrhinus</taxon>
    </lineage>
</organism>
<gene>
    <name evidence="2" type="ORF">M9458_019076</name>
</gene>
<evidence type="ECO:0000313" key="3">
    <source>
        <dbReference type="Proteomes" id="UP001529510"/>
    </source>
</evidence>
<dbReference type="AlphaFoldDB" id="A0ABD0QMD7"/>
<dbReference type="EMBL" id="JAMKFB020000008">
    <property type="protein sequence ID" value="KAL0187406.1"/>
    <property type="molecule type" value="Genomic_DNA"/>
</dbReference>
<sequence length="53" mass="6214">MSLFHQIIKKTRFPHWDETLELCLDEGDDDEGGSVMVEVWDWDMVGKNDFLGK</sequence>
<protein>
    <recommendedName>
        <fullName evidence="1">C2 domain-containing protein</fullName>
    </recommendedName>
</protein>
<dbReference type="InterPro" id="IPR000008">
    <property type="entry name" value="C2_dom"/>
</dbReference>
<evidence type="ECO:0000259" key="1">
    <source>
        <dbReference type="PROSITE" id="PS50004"/>
    </source>
</evidence>
<comment type="caution">
    <text evidence="2">The sequence shown here is derived from an EMBL/GenBank/DDBJ whole genome shotgun (WGS) entry which is preliminary data.</text>
</comment>